<evidence type="ECO:0000313" key="2">
    <source>
        <dbReference type="EMBL" id="TKK67176.1"/>
    </source>
</evidence>
<dbReference type="AlphaFoldDB" id="A0A4U3L121"/>
<evidence type="ECO:0000259" key="1">
    <source>
        <dbReference type="Pfam" id="PF12867"/>
    </source>
</evidence>
<protein>
    <submittedName>
        <fullName evidence="2">DinB family protein</fullName>
    </submittedName>
</protein>
<dbReference type="Pfam" id="PF12867">
    <property type="entry name" value="DinB_2"/>
    <property type="match status" value="1"/>
</dbReference>
<gene>
    <name evidence="2" type="ORF">FC093_14925</name>
</gene>
<comment type="caution">
    <text evidence="2">The sequence shown here is derived from an EMBL/GenBank/DDBJ whole genome shotgun (WGS) entry which is preliminary data.</text>
</comment>
<accession>A0A4U3L121</accession>
<proteinExistence type="predicted"/>
<keyword evidence="3" id="KW-1185">Reference proteome</keyword>
<dbReference type="OrthoDB" id="4295522at2"/>
<dbReference type="Proteomes" id="UP000305848">
    <property type="component" value="Unassembled WGS sequence"/>
</dbReference>
<reference evidence="2 3" key="1">
    <citation type="submission" date="2019-05" db="EMBL/GenBank/DDBJ databases">
        <title>Panacibacter sp. strain 17mud1-8 Genome sequencing and assembly.</title>
        <authorList>
            <person name="Chhetri G."/>
        </authorList>
    </citation>
    <scope>NUCLEOTIDE SEQUENCE [LARGE SCALE GENOMIC DNA]</scope>
    <source>
        <strain evidence="2 3">17mud1-8</strain>
    </source>
</reference>
<name>A0A4U3L121_9BACT</name>
<dbReference type="InterPro" id="IPR034660">
    <property type="entry name" value="DinB/YfiT-like"/>
</dbReference>
<dbReference type="Gene3D" id="1.20.120.450">
    <property type="entry name" value="dinb family like domain"/>
    <property type="match status" value="1"/>
</dbReference>
<feature type="domain" description="DinB-like" evidence="1">
    <location>
        <begin position="9"/>
        <end position="143"/>
    </location>
</feature>
<organism evidence="2 3">
    <name type="scientific">Ilyomonas limi</name>
    <dbReference type="NCBI Taxonomy" id="2575867"/>
    <lineage>
        <taxon>Bacteria</taxon>
        <taxon>Pseudomonadati</taxon>
        <taxon>Bacteroidota</taxon>
        <taxon>Chitinophagia</taxon>
        <taxon>Chitinophagales</taxon>
        <taxon>Chitinophagaceae</taxon>
        <taxon>Ilyomonas</taxon>
    </lineage>
</organism>
<evidence type="ECO:0000313" key="3">
    <source>
        <dbReference type="Proteomes" id="UP000305848"/>
    </source>
</evidence>
<dbReference type="SUPFAM" id="SSF109854">
    <property type="entry name" value="DinB/YfiT-like putative metalloenzymes"/>
    <property type="match status" value="1"/>
</dbReference>
<sequence length="151" mass="17777">MEKYFDIMQKTRINFVRLLDGLTTEQLNTIPTGLNNNLIWNFAHLLATQQVIFYRLSGLIPNLDEDFIKCYRRFSKPEAFVSAEEFEKIKQNFEQAQETFFEDYRMGAFTNFKRYTTSFGVQLDTLEDAIKFSSVHDGLHYGYAMAMKHLV</sequence>
<dbReference type="EMBL" id="SZQL01000012">
    <property type="protein sequence ID" value="TKK67176.1"/>
    <property type="molecule type" value="Genomic_DNA"/>
</dbReference>
<dbReference type="InterPro" id="IPR024775">
    <property type="entry name" value="DinB-like"/>
</dbReference>